<dbReference type="PANTHER" id="PTHR34093:SF1">
    <property type="entry name" value="CHLORIDE CHANNEL CLIC-LIKE PROTEIN 1"/>
    <property type="match status" value="1"/>
</dbReference>
<keyword evidence="6 7" id="KW-0472">Membrane</keyword>
<feature type="transmembrane region" description="Helical" evidence="7">
    <location>
        <begin position="187"/>
        <end position="206"/>
    </location>
</feature>
<feature type="transmembrane region" description="Helical" evidence="7">
    <location>
        <begin position="12"/>
        <end position="32"/>
    </location>
</feature>
<feature type="transmembrane region" description="Helical" evidence="7">
    <location>
        <begin position="38"/>
        <end position="55"/>
    </location>
</feature>
<sequence length="232" mass="27347">MLFMKTNRRKGQINISTFFNAFIVLVCVIIFIRTEFTIFIIFAFAYFVSSSRAIFCSDFLSFKSLLWTILGWFTIISIPWEFIRLYHHQLALQISQSISGLPEECLPSQTTSWSLITMWLKETFTWKNDDKCLQYHKAMLINPIWEVTPAKVLISLLTTCITQPLEGLANALGFSYKLFFQHIPVQWQPFIFIQLFVFLIVFAFVFNKYRFSFPLFTLEPKVSLPMLKHRQT</sequence>
<evidence type="ECO:0000256" key="4">
    <source>
        <dbReference type="ARBA" id="ARBA00022692"/>
    </source>
</evidence>
<organism evidence="8 9">
    <name type="scientific">Bugula neritina</name>
    <name type="common">Brown bryozoan</name>
    <name type="synonym">Sertularia neritina</name>
    <dbReference type="NCBI Taxonomy" id="10212"/>
    <lineage>
        <taxon>Eukaryota</taxon>
        <taxon>Metazoa</taxon>
        <taxon>Spiralia</taxon>
        <taxon>Lophotrochozoa</taxon>
        <taxon>Bryozoa</taxon>
        <taxon>Gymnolaemata</taxon>
        <taxon>Cheilostomatida</taxon>
        <taxon>Flustrina</taxon>
        <taxon>Buguloidea</taxon>
        <taxon>Bugulidae</taxon>
        <taxon>Bugula</taxon>
    </lineage>
</organism>
<keyword evidence="4 7" id="KW-0812">Transmembrane</keyword>
<evidence type="ECO:0000256" key="5">
    <source>
        <dbReference type="ARBA" id="ARBA00022989"/>
    </source>
</evidence>
<gene>
    <name evidence="8" type="ORF">EB796_011912</name>
</gene>
<accession>A0A7J7JVS4</accession>
<name>A0A7J7JVS4_BUGNE</name>
<keyword evidence="5 7" id="KW-1133">Transmembrane helix</keyword>
<evidence type="ECO:0000313" key="9">
    <source>
        <dbReference type="Proteomes" id="UP000593567"/>
    </source>
</evidence>
<dbReference type="GO" id="GO:0016020">
    <property type="term" value="C:membrane"/>
    <property type="evidence" value="ECO:0007669"/>
    <property type="project" value="UniProtKB-SubCell"/>
</dbReference>
<dbReference type="InterPro" id="IPR009231">
    <property type="entry name" value="Chloride_chnl_CLIC-like"/>
</dbReference>
<comment type="similarity">
    <text evidence="2">Belongs to the chloride channel MCLC family.</text>
</comment>
<dbReference type="GO" id="GO:0005783">
    <property type="term" value="C:endoplasmic reticulum"/>
    <property type="evidence" value="ECO:0007669"/>
    <property type="project" value="TreeGrafter"/>
</dbReference>
<evidence type="ECO:0000256" key="2">
    <source>
        <dbReference type="ARBA" id="ARBA00005944"/>
    </source>
</evidence>
<dbReference type="Proteomes" id="UP000593567">
    <property type="component" value="Unassembled WGS sequence"/>
</dbReference>
<evidence type="ECO:0000256" key="3">
    <source>
        <dbReference type="ARBA" id="ARBA00015571"/>
    </source>
</evidence>
<dbReference type="PANTHER" id="PTHR34093">
    <property type="entry name" value="CHLORIDE CHANNEL CLIC-LIKE PROTEIN 1"/>
    <property type="match status" value="1"/>
</dbReference>
<evidence type="ECO:0000256" key="6">
    <source>
        <dbReference type="ARBA" id="ARBA00023136"/>
    </source>
</evidence>
<dbReference type="AlphaFoldDB" id="A0A7J7JVS4"/>
<dbReference type="EMBL" id="VXIV02001786">
    <property type="protein sequence ID" value="KAF6029814.1"/>
    <property type="molecule type" value="Genomic_DNA"/>
</dbReference>
<keyword evidence="9" id="KW-1185">Reference proteome</keyword>
<evidence type="ECO:0000256" key="1">
    <source>
        <dbReference type="ARBA" id="ARBA00004141"/>
    </source>
</evidence>
<comment type="subcellular location">
    <subcellularLocation>
        <location evidence="1">Membrane</location>
        <topology evidence="1">Multi-pass membrane protein</topology>
    </subcellularLocation>
</comment>
<comment type="caution">
    <text evidence="8">The sequence shown here is derived from an EMBL/GenBank/DDBJ whole genome shotgun (WGS) entry which is preliminary data.</text>
</comment>
<feature type="transmembrane region" description="Helical" evidence="7">
    <location>
        <begin position="64"/>
        <end position="83"/>
    </location>
</feature>
<protein>
    <recommendedName>
        <fullName evidence="3">Chloride channel CLIC-like protein 1</fullName>
    </recommendedName>
</protein>
<reference evidence="8" key="1">
    <citation type="submission" date="2020-06" db="EMBL/GenBank/DDBJ databases">
        <title>Draft genome of Bugula neritina, a colonial animal packing powerful symbionts and potential medicines.</title>
        <authorList>
            <person name="Rayko M."/>
        </authorList>
    </citation>
    <scope>NUCLEOTIDE SEQUENCE [LARGE SCALE GENOMIC DNA]</scope>
    <source>
        <strain evidence="8">Kwan_BN1</strain>
    </source>
</reference>
<dbReference type="Pfam" id="PF05934">
    <property type="entry name" value="MCLC"/>
    <property type="match status" value="1"/>
</dbReference>
<dbReference type="GO" id="GO:0005254">
    <property type="term" value="F:chloride channel activity"/>
    <property type="evidence" value="ECO:0007669"/>
    <property type="project" value="TreeGrafter"/>
</dbReference>
<evidence type="ECO:0000313" key="8">
    <source>
        <dbReference type="EMBL" id="KAF6029814.1"/>
    </source>
</evidence>
<proteinExistence type="inferred from homology"/>
<dbReference type="OrthoDB" id="10037397at2759"/>
<evidence type="ECO:0000256" key="7">
    <source>
        <dbReference type="SAM" id="Phobius"/>
    </source>
</evidence>